<evidence type="ECO:0000256" key="1">
    <source>
        <dbReference type="ARBA" id="ARBA00022630"/>
    </source>
</evidence>
<dbReference type="RefSeq" id="WP_168449512.1">
    <property type="nucleotide sequence ID" value="NZ_JAAWWK010000002.1"/>
</dbReference>
<keyword evidence="5" id="KW-1185">Reference proteome</keyword>
<sequence length="157" mass="16940">MTQDNTESKKLLVVYHSQSGRNERLAYAAAAAATEEGVQIRLLRAMEASCKDLIWCDGVLLCTPENFGALSGGIKDFLDRCFYPAIDRNLVRPYALMVCSGNDGSNAVRQLEKIAKGMGLKPVAEPYVCHGRPNDAHLAAARELGQALAAGLELGVF</sequence>
<name>A0ABX1GF23_9GAMM</name>
<evidence type="ECO:0000313" key="5">
    <source>
        <dbReference type="Proteomes" id="UP000765845"/>
    </source>
</evidence>
<protein>
    <submittedName>
        <fullName evidence="4">NAD(P)H-dependent oxidoreductase</fullName>
    </submittedName>
</protein>
<dbReference type="InterPro" id="IPR029039">
    <property type="entry name" value="Flavoprotein-like_sf"/>
</dbReference>
<accession>A0ABX1GF23</accession>
<dbReference type="SUPFAM" id="SSF52218">
    <property type="entry name" value="Flavoproteins"/>
    <property type="match status" value="1"/>
</dbReference>
<reference evidence="4 5" key="1">
    <citation type="submission" date="2020-04" db="EMBL/GenBank/DDBJ databases">
        <authorList>
            <person name="Yoon J."/>
        </authorList>
    </citation>
    <scope>NUCLEOTIDE SEQUENCE [LARGE SCALE GENOMIC DNA]</scope>
    <source>
        <strain evidence="4 5">KMU-166</strain>
    </source>
</reference>
<proteinExistence type="predicted"/>
<dbReference type="PROSITE" id="PS50902">
    <property type="entry name" value="FLAVODOXIN_LIKE"/>
    <property type="match status" value="1"/>
</dbReference>
<evidence type="ECO:0000313" key="4">
    <source>
        <dbReference type="EMBL" id="NKI16977.1"/>
    </source>
</evidence>
<evidence type="ECO:0000256" key="2">
    <source>
        <dbReference type="ARBA" id="ARBA00022643"/>
    </source>
</evidence>
<keyword evidence="2" id="KW-0288">FMN</keyword>
<keyword evidence="1" id="KW-0285">Flavoprotein</keyword>
<dbReference type="InterPro" id="IPR005025">
    <property type="entry name" value="FMN_Rdtase-like_dom"/>
</dbReference>
<evidence type="ECO:0000259" key="3">
    <source>
        <dbReference type="PROSITE" id="PS50902"/>
    </source>
</evidence>
<comment type="caution">
    <text evidence="4">The sequence shown here is derived from an EMBL/GenBank/DDBJ whole genome shotgun (WGS) entry which is preliminary data.</text>
</comment>
<organism evidence="4 5">
    <name type="scientific">Spongiibacter thalassae</name>
    <dbReference type="NCBI Taxonomy" id="2721624"/>
    <lineage>
        <taxon>Bacteria</taxon>
        <taxon>Pseudomonadati</taxon>
        <taxon>Pseudomonadota</taxon>
        <taxon>Gammaproteobacteria</taxon>
        <taxon>Cellvibrionales</taxon>
        <taxon>Spongiibacteraceae</taxon>
        <taxon>Spongiibacter</taxon>
    </lineage>
</organism>
<dbReference type="InterPro" id="IPR008254">
    <property type="entry name" value="Flavodoxin/NO_synth"/>
</dbReference>
<dbReference type="EMBL" id="JAAWWK010000002">
    <property type="protein sequence ID" value="NKI16977.1"/>
    <property type="molecule type" value="Genomic_DNA"/>
</dbReference>
<dbReference type="Pfam" id="PF03358">
    <property type="entry name" value="FMN_red"/>
    <property type="match status" value="1"/>
</dbReference>
<gene>
    <name evidence="4" type="ORF">HCU74_06030</name>
</gene>
<dbReference type="Gene3D" id="3.40.50.360">
    <property type="match status" value="1"/>
</dbReference>
<feature type="domain" description="Flavodoxin-like" evidence="3">
    <location>
        <begin position="11"/>
        <end position="157"/>
    </location>
</feature>
<dbReference type="Proteomes" id="UP000765845">
    <property type="component" value="Unassembled WGS sequence"/>
</dbReference>